<organism evidence="5 6">
    <name type="scientific">Drosophila suzukii</name>
    <name type="common">Spotted-wing drosophila fruit fly</name>
    <dbReference type="NCBI Taxonomy" id="28584"/>
    <lineage>
        <taxon>Eukaryota</taxon>
        <taxon>Metazoa</taxon>
        <taxon>Ecdysozoa</taxon>
        <taxon>Arthropoda</taxon>
        <taxon>Hexapoda</taxon>
        <taxon>Insecta</taxon>
        <taxon>Pterygota</taxon>
        <taxon>Neoptera</taxon>
        <taxon>Endopterygota</taxon>
        <taxon>Diptera</taxon>
        <taxon>Brachycera</taxon>
        <taxon>Muscomorpha</taxon>
        <taxon>Ephydroidea</taxon>
        <taxon>Drosophilidae</taxon>
        <taxon>Drosophila</taxon>
        <taxon>Sophophora</taxon>
    </lineage>
</organism>
<sequence>MIEENTVHQSKSVSFNSIQSEEQERSSKERLISRDQQLCGLSNANGLDFGQEVTEDQSKPGQYPWVVALFSNNEYFAGGSLIAPNVVLTTAPRLRYKIAEDIVVRAGEWDLDSEEEDFAFEERQVKSITIHEKFDYPSGANNLALLFLDEPYELKDHIRTICLATSLKSYDKRRCIVAGWGNIKLVDLDNSAILKKVELPVMNKNTCQEQLISRAYALVSYGRVKLLISNQRTPPAGVFTELDQFITRAKV</sequence>
<dbReference type="SMART" id="SM00020">
    <property type="entry name" value="Tryp_SPc"/>
    <property type="match status" value="1"/>
</dbReference>
<protein>
    <submittedName>
        <fullName evidence="6">Phenoloxidase-activating factor 2-like</fullName>
    </submittedName>
</protein>
<evidence type="ECO:0000259" key="4">
    <source>
        <dbReference type="PROSITE" id="PS50240"/>
    </source>
</evidence>
<dbReference type="GeneID" id="108013065"/>
<proteinExistence type="inferred from homology"/>
<evidence type="ECO:0000256" key="2">
    <source>
        <dbReference type="ARBA" id="ARBA00024195"/>
    </source>
</evidence>
<comment type="similarity">
    <text evidence="2">Belongs to the peptidase S1 family. CLIP subfamily.</text>
</comment>
<reference evidence="6" key="1">
    <citation type="submission" date="2025-08" db="UniProtKB">
        <authorList>
            <consortium name="RefSeq"/>
        </authorList>
    </citation>
    <scope>IDENTIFICATION</scope>
</reference>
<dbReference type="InterPro" id="IPR051487">
    <property type="entry name" value="Ser/Thr_Proteases_Immune/Dev"/>
</dbReference>
<dbReference type="CDD" id="cd00190">
    <property type="entry name" value="Tryp_SPc"/>
    <property type="match status" value="1"/>
</dbReference>
<dbReference type="RefSeq" id="XP_070853007.1">
    <property type="nucleotide sequence ID" value="XM_070996906.1"/>
</dbReference>
<feature type="region of interest" description="Disordered" evidence="3">
    <location>
        <begin position="1"/>
        <end position="29"/>
    </location>
</feature>
<evidence type="ECO:0000256" key="1">
    <source>
        <dbReference type="ARBA" id="ARBA00023157"/>
    </source>
</evidence>
<keyword evidence="5" id="KW-1185">Reference proteome</keyword>
<feature type="domain" description="Peptidase S1" evidence="4">
    <location>
        <begin position="47"/>
        <end position="251"/>
    </location>
</feature>
<evidence type="ECO:0000313" key="6">
    <source>
        <dbReference type="RefSeq" id="XP_070853007.1"/>
    </source>
</evidence>
<name>A0ABM4TSS0_DROSZ</name>
<evidence type="ECO:0000313" key="5">
    <source>
        <dbReference type="Proteomes" id="UP001652628"/>
    </source>
</evidence>
<keyword evidence="1" id="KW-1015">Disulfide bond</keyword>
<dbReference type="InterPro" id="IPR001254">
    <property type="entry name" value="Trypsin_dom"/>
</dbReference>
<dbReference type="Gene3D" id="2.40.10.10">
    <property type="entry name" value="Trypsin-like serine proteases"/>
    <property type="match status" value="2"/>
</dbReference>
<evidence type="ECO:0000256" key="3">
    <source>
        <dbReference type="SAM" id="MobiDB-lite"/>
    </source>
</evidence>
<dbReference type="PANTHER" id="PTHR24256">
    <property type="entry name" value="TRYPTASE-RELATED"/>
    <property type="match status" value="1"/>
</dbReference>
<dbReference type="SUPFAM" id="SSF50494">
    <property type="entry name" value="Trypsin-like serine proteases"/>
    <property type="match status" value="1"/>
</dbReference>
<feature type="compositionally biased region" description="Polar residues" evidence="3">
    <location>
        <begin position="7"/>
        <end position="16"/>
    </location>
</feature>
<dbReference type="Pfam" id="PF00089">
    <property type="entry name" value="Trypsin"/>
    <property type="match status" value="1"/>
</dbReference>
<dbReference type="InterPro" id="IPR043504">
    <property type="entry name" value="Peptidase_S1_PA_chymotrypsin"/>
</dbReference>
<dbReference type="PROSITE" id="PS50240">
    <property type="entry name" value="TRYPSIN_DOM"/>
    <property type="match status" value="1"/>
</dbReference>
<accession>A0ABM4TSS0</accession>
<dbReference type="InterPro" id="IPR009003">
    <property type="entry name" value="Peptidase_S1_PA"/>
</dbReference>
<dbReference type="Proteomes" id="UP001652628">
    <property type="component" value="Chromosome 2L"/>
</dbReference>
<gene>
    <name evidence="6" type="primary">LOC108013065</name>
</gene>